<feature type="transmembrane region" description="Helical" evidence="1">
    <location>
        <begin position="67"/>
        <end position="86"/>
    </location>
</feature>
<dbReference type="EMBL" id="LR134350">
    <property type="protein sequence ID" value="VEG26990.1"/>
    <property type="molecule type" value="Genomic_DNA"/>
</dbReference>
<reference evidence="2 3" key="1">
    <citation type="submission" date="2018-12" db="EMBL/GenBank/DDBJ databases">
        <authorList>
            <consortium name="Pathogen Informatics"/>
        </authorList>
    </citation>
    <scope>NUCLEOTIDE SEQUENCE [LARGE SCALE GENOMIC DNA]</scope>
    <source>
        <strain evidence="2 3">NCTC11636</strain>
    </source>
</reference>
<sequence>MRRSSVVHLPEAGRTASYPDWARLVASAGSSGACAGIALVSGAWLIAQYAFDDPVSSVLLGAFEVGFWLGGALLVVCLATTGVLARRAVASPTSRARVVIVVGGTAALGLVAGISLVLAMSALNDAGTI</sequence>
<feature type="transmembrane region" description="Helical" evidence="1">
    <location>
        <begin position="21"/>
        <end position="47"/>
    </location>
</feature>
<feature type="transmembrane region" description="Helical" evidence="1">
    <location>
        <begin position="98"/>
        <end position="123"/>
    </location>
</feature>
<dbReference type="KEGG" id="ahw:NCTC11636_00814"/>
<gene>
    <name evidence="2" type="ORF">NCTC11636_00814</name>
</gene>
<protein>
    <submittedName>
        <fullName evidence="2">Uncharacterized protein</fullName>
    </submittedName>
</protein>
<keyword evidence="1" id="KW-1133">Transmembrane helix</keyword>
<evidence type="ECO:0000313" key="3">
    <source>
        <dbReference type="Proteomes" id="UP000266895"/>
    </source>
</evidence>
<dbReference type="PROSITE" id="PS51257">
    <property type="entry name" value="PROKAR_LIPOPROTEIN"/>
    <property type="match status" value="1"/>
</dbReference>
<accession>A0A448HFB0</accession>
<keyword evidence="3" id="KW-1185">Reference proteome</keyword>
<keyword evidence="1" id="KW-0472">Membrane</keyword>
<name>A0A448HFB0_9ACTO</name>
<proteinExistence type="predicted"/>
<dbReference type="RefSeq" id="WP_126381972.1">
    <property type="nucleotide sequence ID" value="NZ_LR134350.1"/>
</dbReference>
<dbReference type="Proteomes" id="UP000266895">
    <property type="component" value="Chromosome"/>
</dbReference>
<dbReference type="AlphaFoldDB" id="A0A448HFB0"/>
<organism evidence="2 3">
    <name type="scientific">Actinomyces howellii</name>
    <dbReference type="NCBI Taxonomy" id="52771"/>
    <lineage>
        <taxon>Bacteria</taxon>
        <taxon>Bacillati</taxon>
        <taxon>Actinomycetota</taxon>
        <taxon>Actinomycetes</taxon>
        <taxon>Actinomycetales</taxon>
        <taxon>Actinomycetaceae</taxon>
        <taxon>Actinomyces</taxon>
    </lineage>
</organism>
<evidence type="ECO:0000313" key="2">
    <source>
        <dbReference type="EMBL" id="VEG26990.1"/>
    </source>
</evidence>
<evidence type="ECO:0000256" key="1">
    <source>
        <dbReference type="SAM" id="Phobius"/>
    </source>
</evidence>
<keyword evidence="1" id="KW-0812">Transmembrane</keyword>